<dbReference type="RefSeq" id="WP_086615816.1">
    <property type="nucleotide sequence ID" value="NZ_MTPX02000044.1"/>
</dbReference>
<comment type="caution">
    <text evidence="1">The sequence shown here is derived from an EMBL/GenBank/DDBJ whole genome shotgun (WGS) entry which is preliminary data.</text>
</comment>
<name>A0ABX4MEF1_9ACTO</name>
<accession>A0ABX4MEF1</accession>
<dbReference type="EMBL" id="MTPX02000044">
    <property type="protein sequence ID" value="PHP52462.1"/>
    <property type="molecule type" value="Genomic_DNA"/>
</dbReference>
<gene>
    <name evidence="1" type="ORF">BW737_009290</name>
</gene>
<keyword evidence="2" id="KW-1185">Reference proteome</keyword>
<evidence type="ECO:0000313" key="1">
    <source>
        <dbReference type="EMBL" id="PHP52462.1"/>
    </source>
</evidence>
<reference evidence="1 2" key="1">
    <citation type="submission" date="2017-10" db="EMBL/GenBank/DDBJ databases">
        <title>Draft genome sequence of cellulolytic Actinomyces sp CtC72 isolated from cattle rumen fluid.</title>
        <authorList>
            <person name="Joshi A.J."/>
            <person name="Vasudevan G."/>
            <person name="Lanjekar V.B."/>
            <person name="Hivarkar S."/>
            <person name="Engineer A."/>
            <person name="Pore S.D."/>
            <person name="Dhakephalkar P.K."/>
            <person name="Dagar S."/>
        </authorList>
    </citation>
    <scope>NUCLEOTIDE SEQUENCE [LARGE SCALE GENOMIC DNA]</scope>
    <source>
        <strain evidence="2">CtC72</strain>
    </source>
</reference>
<sequence>MDAYTEVFQPTSAQQELAQRVVASVVQWNQEETQAERTARLEEVLSQEVAGQAAGWDDLYGGVDGASVTVESTGEPTVSSNDGTTIAIGVMVDYTVHIPHDDGTEVASPGTRLWVVEIAVTEGQAQATGVQWPDL</sequence>
<organism evidence="1 2">
    <name type="scientific">Actinomyces ruminis</name>
    <dbReference type="NCBI Taxonomy" id="1937003"/>
    <lineage>
        <taxon>Bacteria</taxon>
        <taxon>Bacillati</taxon>
        <taxon>Actinomycetota</taxon>
        <taxon>Actinomycetes</taxon>
        <taxon>Actinomycetales</taxon>
        <taxon>Actinomycetaceae</taxon>
        <taxon>Actinomyces</taxon>
    </lineage>
</organism>
<dbReference type="Proteomes" id="UP000194577">
    <property type="component" value="Unassembled WGS sequence"/>
</dbReference>
<proteinExistence type="predicted"/>
<protein>
    <submittedName>
        <fullName evidence="1">Uncharacterized protein</fullName>
    </submittedName>
</protein>
<evidence type="ECO:0000313" key="2">
    <source>
        <dbReference type="Proteomes" id="UP000194577"/>
    </source>
</evidence>